<dbReference type="Proteomes" id="UP000198519">
    <property type="component" value="Unassembled WGS sequence"/>
</dbReference>
<dbReference type="EMBL" id="FOUE01000002">
    <property type="protein sequence ID" value="SFM20054.1"/>
    <property type="molecule type" value="Genomic_DNA"/>
</dbReference>
<name>A0A1I4NWW7_9GAMM</name>
<dbReference type="SMART" id="SM00342">
    <property type="entry name" value="HTH_ARAC"/>
    <property type="match status" value="1"/>
</dbReference>
<evidence type="ECO:0000313" key="6">
    <source>
        <dbReference type="Proteomes" id="UP000198519"/>
    </source>
</evidence>
<gene>
    <name evidence="5" type="ORF">SAMN04487963_1668</name>
</gene>
<evidence type="ECO:0000256" key="2">
    <source>
        <dbReference type="ARBA" id="ARBA00023125"/>
    </source>
</evidence>
<dbReference type="GO" id="GO:0003700">
    <property type="term" value="F:DNA-binding transcription factor activity"/>
    <property type="evidence" value="ECO:0007669"/>
    <property type="project" value="InterPro"/>
</dbReference>
<keyword evidence="2 5" id="KW-0238">DNA-binding</keyword>
<sequence>MTSCNSSTMAEPAGLALSVHLRPGMLLVVGGALDAENHAHHAIQVVWPHSGCELAIGERVERGPVVIASGESHRLKMQQGLILLLEPQSDWGELLTDYLSGHRCRGIKGLPELFELMAPNRHVLGVLPHLRRALGDGSSRVSCEPRVQVDDRRIASLLARLDACFADRCLKPEHWRASEVAESLNLSEGRFLHLFREQMGIAWRPYLLWRRLLCAVNAMGGGRTATEAAYEAGFSDSAHLSRTFRKSFGMAIREALALFR</sequence>
<keyword evidence="6" id="KW-1185">Reference proteome</keyword>
<accession>A0A1I4NWW7</accession>
<dbReference type="Pfam" id="PF12833">
    <property type="entry name" value="HTH_18"/>
    <property type="match status" value="1"/>
</dbReference>
<keyword evidence="1" id="KW-0805">Transcription regulation</keyword>
<reference evidence="6" key="1">
    <citation type="submission" date="2016-10" db="EMBL/GenBank/DDBJ databases">
        <authorList>
            <person name="Varghese N."/>
            <person name="Submissions S."/>
        </authorList>
    </citation>
    <scope>NUCLEOTIDE SEQUENCE [LARGE SCALE GENOMIC DNA]</scope>
    <source>
        <strain evidence="6">CGMCC 1.7061</strain>
    </source>
</reference>
<keyword evidence="3" id="KW-0804">Transcription</keyword>
<dbReference type="RefSeq" id="WP_245749913.1">
    <property type="nucleotide sequence ID" value="NZ_FOUE01000002.1"/>
</dbReference>
<evidence type="ECO:0000313" key="5">
    <source>
        <dbReference type="EMBL" id="SFM20054.1"/>
    </source>
</evidence>
<feature type="domain" description="HTH araC/xylS-type" evidence="4">
    <location>
        <begin position="155"/>
        <end position="258"/>
    </location>
</feature>
<dbReference type="Gene3D" id="1.10.10.60">
    <property type="entry name" value="Homeodomain-like"/>
    <property type="match status" value="1"/>
</dbReference>
<dbReference type="InterPro" id="IPR050204">
    <property type="entry name" value="AraC_XylS_family_regulators"/>
</dbReference>
<dbReference type="GO" id="GO:0043565">
    <property type="term" value="F:sequence-specific DNA binding"/>
    <property type="evidence" value="ECO:0007669"/>
    <property type="project" value="InterPro"/>
</dbReference>
<dbReference type="STRING" id="488535.SAMN04487963_1668"/>
<dbReference type="InterPro" id="IPR018060">
    <property type="entry name" value="HTH_AraC"/>
</dbReference>
<dbReference type="PANTHER" id="PTHR46796">
    <property type="entry name" value="HTH-TYPE TRANSCRIPTIONAL ACTIVATOR RHAS-RELATED"/>
    <property type="match status" value="1"/>
</dbReference>
<dbReference type="AlphaFoldDB" id="A0A1I4NWW7"/>
<proteinExistence type="predicted"/>
<organism evidence="5 6">
    <name type="scientific">Marinobacter zhejiangensis</name>
    <dbReference type="NCBI Taxonomy" id="488535"/>
    <lineage>
        <taxon>Bacteria</taxon>
        <taxon>Pseudomonadati</taxon>
        <taxon>Pseudomonadota</taxon>
        <taxon>Gammaproteobacteria</taxon>
        <taxon>Pseudomonadales</taxon>
        <taxon>Marinobacteraceae</taxon>
        <taxon>Marinobacter</taxon>
    </lineage>
</organism>
<evidence type="ECO:0000256" key="3">
    <source>
        <dbReference type="ARBA" id="ARBA00023163"/>
    </source>
</evidence>
<dbReference type="PROSITE" id="PS01124">
    <property type="entry name" value="HTH_ARAC_FAMILY_2"/>
    <property type="match status" value="1"/>
</dbReference>
<evidence type="ECO:0000259" key="4">
    <source>
        <dbReference type="PROSITE" id="PS01124"/>
    </source>
</evidence>
<protein>
    <submittedName>
        <fullName evidence="5">AraC-type DNA-binding protein</fullName>
    </submittedName>
</protein>
<evidence type="ECO:0000256" key="1">
    <source>
        <dbReference type="ARBA" id="ARBA00023015"/>
    </source>
</evidence>